<dbReference type="Proteomes" id="UP000831701">
    <property type="component" value="Chromosome 9"/>
</dbReference>
<accession>A0ACB8WJU9</accession>
<reference evidence="1" key="1">
    <citation type="submission" date="2022-04" db="EMBL/GenBank/DDBJ databases">
        <title>Jade perch genome.</title>
        <authorList>
            <person name="Chao B."/>
        </authorList>
    </citation>
    <scope>NUCLEOTIDE SEQUENCE</scope>
    <source>
        <strain evidence="1">CB-2022</strain>
    </source>
</reference>
<evidence type="ECO:0000313" key="1">
    <source>
        <dbReference type="EMBL" id="KAI3368074.1"/>
    </source>
</evidence>
<sequence length="310" mass="34363">MPDTTTSLTFSRLSRKITTAPFIREADFTLPYPTTSPTAKETSSTGAADRRHQFDSMMACQLLKLGRGLSHGILPKPRPIVANLFNVKVPLSVKKDELRQFLVERLGETGLFADQSTAEVAAKADMEIRDPVPPVTPAPKDTPVLPGMSADELQLTLRIKELEVRNRELEVEAMHLRNFASVVAPLTSLVSPNRQFVWTVACQDSFHSAKALLCNAPILVAPDFARPFKIEVDASAYGAGAVLLQEDDHGIDHPVCYFSKKFNKQQLNYSTIEKEALVLLLSLQHFEVYVGLSSTLDNQDPARDVKIFEM</sequence>
<evidence type="ECO:0000313" key="2">
    <source>
        <dbReference type="Proteomes" id="UP000831701"/>
    </source>
</evidence>
<proteinExistence type="predicted"/>
<organism evidence="1 2">
    <name type="scientific">Scortum barcoo</name>
    <name type="common">barcoo grunter</name>
    <dbReference type="NCBI Taxonomy" id="214431"/>
    <lineage>
        <taxon>Eukaryota</taxon>
        <taxon>Metazoa</taxon>
        <taxon>Chordata</taxon>
        <taxon>Craniata</taxon>
        <taxon>Vertebrata</taxon>
        <taxon>Euteleostomi</taxon>
        <taxon>Actinopterygii</taxon>
        <taxon>Neopterygii</taxon>
        <taxon>Teleostei</taxon>
        <taxon>Neoteleostei</taxon>
        <taxon>Acanthomorphata</taxon>
        <taxon>Eupercaria</taxon>
        <taxon>Centrarchiformes</taxon>
        <taxon>Terapontoidei</taxon>
        <taxon>Terapontidae</taxon>
        <taxon>Scortum</taxon>
    </lineage>
</organism>
<gene>
    <name evidence="1" type="ORF">L3Q82_026895</name>
</gene>
<comment type="caution">
    <text evidence="1">The sequence shown here is derived from an EMBL/GenBank/DDBJ whole genome shotgun (WGS) entry which is preliminary data.</text>
</comment>
<keyword evidence="2" id="KW-1185">Reference proteome</keyword>
<protein>
    <submittedName>
        <fullName evidence="1">Uncharacterized protein</fullName>
    </submittedName>
</protein>
<dbReference type="EMBL" id="CM041539">
    <property type="protein sequence ID" value="KAI3368074.1"/>
    <property type="molecule type" value="Genomic_DNA"/>
</dbReference>
<name>A0ACB8WJU9_9TELE</name>